<feature type="region of interest" description="Disordered" evidence="1">
    <location>
        <begin position="595"/>
        <end position="627"/>
    </location>
</feature>
<evidence type="ECO:0000256" key="1">
    <source>
        <dbReference type="SAM" id="MobiDB-lite"/>
    </source>
</evidence>
<dbReference type="InterPro" id="IPR036280">
    <property type="entry name" value="Multihaem_cyt_sf"/>
</dbReference>
<gene>
    <name evidence="2" type="ORF">ACFO6Q_15870</name>
</gene>
<organism evidence="2 3">
    <name type="scientific">Dokdonella ginsengisoli</name>
    <dbReference type="NCBI Taxonomy" id="363846"/>
    <lineage>
        <taxon>Bacteria</taxon>
        <taxon>Pseudomonadati</taxon>
        <taxon>Pseudomonadota</taxon>
        <taxon>Gammaproteobacteria</taxon>
        <taxon>Lysobacterales</taxon>
        <taxon>Rhodanobacteraceae</taxon>
        <taxon>Dokdonella</taxon>
    </lineage>
</organism>
<dbReference type="Gene3D" id="1.10.1130.10">
    <property type="entry name" value="Flavocytochrome C3, Chain A"/>
    <property type="match status" value="1"/>
</dbReference>
<evidence type="ECO:0008006" key="4">
    <source>
        <dbReference type="Google" id="ProtNLM"/>
    </source>
</evidence>
<evidence type="ECO:0000313" key="3">
    <source>
        <dbReference type="Proteomes" id="UP001595886"/>
    </source>
</evidence>
<keyword evidence="3" id="KW-1185">Reference proteome</keyword>
<accession>A0ABV9QYE2</accession>
<comment type="caution">
    <text evidence="2">The sequence shown here is derived from an EMBL/GenBank/DDBJ whole genome shotgun (WGS) entry which is preliminary data.</text>
</comment>
<proteinExistence type="predicted"/>
<reference evidence="3" key="1">
    <citation type="journal article" date="2019" name="Int. J. Syst. Evol. Microbiol.">
        <title>The Global Catalogue of Microorganisms (GCM) 10K type strain sequencing project: providing services to taxonomists for standard genome sequencing and annotation.</title>
        <authorList>
            <consortium name="The Broad Institute Genomics Platform"/>
            <consortium name="The Broad Institute Genome Sequencing Center for Infectious Disease"/>
            <person name="Wu L."/>
            <person name="Ma J."/>
        </authorList>
    </citation>
    <scope>NUCLEOTIDE SEQUENCE [LARGE SCALE GENOMIC DNA]</scope>
    <source>
        <strain evidence="3">CCUG 30340</strain>
    </source>
</reference>
<dbReference type="EMBL" id="JBHSHD010000010">
    <property type="protein sequence ID" value="MFC4821806.1"/>
    <property type="molecule type" value="Genomic_DNA"/>
</dbReference>
<name>A0ABV9QYE2_9GAMM</name>
<evidence type="ECO:0000313" key="2">
    <source>
        <dbReference type="EMBL" id="MFC4821806.1"/>
    </source>
</evidence>
<dbReference type="SUPFAM" id="SSF48695">
    <property type="entry name" value="Multiheme cytochromes"/>
    <property type="match status" value="2"/>
</dbReference>
<dbReference type="Proteomes" id="UP001595886">
    <property type="component" value="Unassembled WGS sequence"/>
</dbReference>
<sequence length="627" mass="66447">MAVFACAGAQALDFTPHGTQPGLQSALIDPTGCSSCHRGVPPVQSTFMPHSTWSGSMMANAVRDPLFWAALDVANHDAASIGKDGVGDYCLRCHTPRGWLSGRVVKDAEGNPPAADGEKGCRLLGNYAEREGKSNDYSGVDCQYCHRLMPAGPQGETVAIGNGNTWVDDALSCTTPSGGTYAGPCRRGPYAYAENDPLEAPHGYVYSSYHKDSALCGSCHDVTTPDTDEGPLRTLIRADGSDSGRPFPIERTYTEWKRSLFAEAIFRDGLGDGAPGTPAVAGARHCQDCHMPSSISEEAAACRQNPAGSRTGNLPMHEFAGANTWVPAIIKGEYAGLISSSLPADFDRTIAAAQAMLQSSAALSATTTKYQPPTGASAGSLGVRVEITNLSGHKLPTGYAEGRRMWINVQVRDANNQLVAESGAYDATSATLTQDPQARVYEALQGIWNATTQACEVEQGGKKQFHFVLNNCVAKDNRIPPLGFRPKAGDDPDGEEAAPVGHVYPETSPGSGVLVNLDRADYSFPLAAGTTPPFTASATLYYQTSSREYIEFLRDQAVLNATPGENAMCSGSPERPFAVGPQERSRGEFVYQLWNNAADDPDQPGYGKSPPAPVVSAAAVTAQERTP</sequence>
<dbReference type="RefSeq" id="WP_380022074.1">
    <property type="nucleotide sequence ID" value="NZ_JBHSHD010000010.1"/>
</dbReference>
<protein>
    <recommendedName>
        <fullName evidence="4">Cytochrome c-552/4 domain-containing protein</fullName>
    </recommendedName>
</protein>